<evidence type="ECO:0000259" key="5">
    <source>
        <dbReference type="Pfam" id="PF01814"/>
    </source>
</evidence>
<evidence type="ECO:0000256" key="4">
    <source>
        <dbReference type="ARBA" id="ARBA00023004"/>
    </source>
</evidence>
<accession>A0A956M1J2</accession>
<comment type="subcellular location">
    <subcellularLocation>
        <location evidence="1">Cytoplasm</location>
    </subcellularLocation>
</comment>
<evidence type="ECO:0000313" key="7">
    <source>
        <dbReference type="Proteomes" id="UP000697710"/>
    </source>
</evidence>
<reference evidence="6" key="2">
    <citation type="journal article" date="2021" name="Microbiome">
        <title>Successional dynamics and alternative stable states in a saline activated sludge microbial community over 9 years.</title>
        <authorList>
            <person name="Wang Y."/>
            <person name="Ye J."/>
            <person name="Ju F."/>
            <person name="Liu L."/>
            <person name="Boyd J.A."/>
            <person name="Deng Y."/>
            <person name="Parks D.H."/>
            <person name="Jiang X."/>
            <person name="Yin X."/>
            <person name="Woodcroft B.J."/>
            <person name="Tyson G.W."/>
            <person name="Hugenholtz P."/>
            <person name="Polz M.F."/>
            <person name="Zhang T."/>
        </authorList>
    </citation>
    <scope>NUCLEOTIDE SEQUENCE</scope>
    <source>
        <strain evidence="6">HKST-UBA01</strain>
    </source>
</reference>
<evidence type="ECO:0000256" key="2">
    <source>
        <dbReference type="ARBA" id="ARBA00022490"/>
    </source>
</evidence>
<sequence>MRPSASPSDTHASLAELATTYPAASRVFQRERLDYCCGGGRAFDEACVERGLDPATLLDEIRESDTGFDRPWTEQPLPELIEYIVEHYHADLREELPLLVELAEKVELRHADKDTCPRGLTAHLRHVHAAVLDHLAKEEQVLFPLILAGMGTRAAAPVHAMEHEHHDHGANLAHIRELAHDLVPPAEACPSWQALYLRLARLESELMEHIHLENNVLFPRALCD</sequence>
<keyword evidence="4" id="KW-0408">Iron</keyword>
<dbReference type="GO" id="GO:0005737">
    <property type="term" value="C:cytoplasm"/>
    <property type="evidence" value="ECO:0007669"/>
    <property type="project" value="UniProtKB-SubCell"/>
</dbReference>
<reference evidence="6" key="1">
    <citation type="submission" date="2020-04" db="EMBL/GenBank/DDBJ databases">
        <authorList>
            <person name="Zhang T."/>
        </authorList>
    </citation>
    <scope>NUCLEOTIDE SEQUENCE</scope>
    <source>
        <strain evidence="6">HKST-UBA01</strain>
    </source>
</reference>
<feature type="domain" description="Hemerythrin-like" evidence="5">
    <location>
        <begin position="83"/>
        <end position="221"/>
    </location>
</feature>
<name>A0A956M1J2_UNCEI</name>
<dbReference type="PANTHER" id="PTHR36438">
    <property type="entry name" value="IRON-SULFUR CLUSTER REPAIR PROTEIN YTFE"/>
    <property type="match status" value="1"/>
</dbReference>
<evidence type="ECO:0000313" key="6">
    <source>
        <dbReference type="EMBL" id="MCA9729585.1"/>
    </source>
</evidence>
<dbReference type="Proteomes" id="UP000697710">
    <property type="component" value="Unassembled WGS sequence"/>
</dbReference>
<comment type="caution">
    <text evidence="6">The sequence shown here is derived from an EMBL/GenBank/DDBJ whole genome shotgun (WGS) entry which is preliminary data.</text>
</comment>
<proteinExistence type="predicted"/>
<dbReference type="Pfam" id="PF04405">
    <property type="entry name" value="ScdA_N"/>
    <property type="match status" value="1"/>
</dbReference>
<keyword evidence="2" id="KW-0963">Cytoplasm</keyword>
<dbReference type="GO" id="GO:0046872">
    <property type="term" value="F:metal ion binding"/>
    <property type="evidence" value="ECO:0007669"/>
    <property type="project" value="UniProtKB-KW"/>
</dbReference>
<dbReference type="EMBL" id="JAGQHR010000757">
    <property type="protein sequence ID" value="MCA9729585.1"/>
    <property type="molecule type" value="Genomic_DNA"/>
</dbReference>
<protein>
    <submittedName>
        <fullName evidence="6">Iron-sulfur cluster repair di-iron protein</fullName>
    </submittedName>
</protein>
<dbReference type="PANTHER" id="PTHR36438:SF1">
    <property type="entry name" value="IRON-SULFUR CLUSTER REPAIR PROTEIN YTFE"/>
    <property type="match status" value="1"/>
</dbReference>
<dbReference type="InterPro" id="IPR012312">
    <property type="entry name" value="Hemerythrin-like"/>
</dbReference>
<dbReference type="NCBIfam" id="TIGR03652">
    <property type="entry name" value="FeS_repair_RIC"/>
    <property type="match status" value="1"/>
</dbReference>
<dbReference type="Pfam" id="PF01814">
    <property type="entry name" value="Hemerythrin"/>
    <property type="match status" value="1"/>
</dbReference>
<organism evidence="6 7">
    <name type="scientific">Eiseniibacteriota bacterium</name>
    <dbReference type="NCBI Taxonomy" id="2212470"/>
    <lineage>
        <taxon>Bacteria</taxon>
        <taxon>Candidatus Eiseniibacteriota</taxon>
    </lineage>
</organism>
<evidence type="ECO:0000256" key="3">
    <source>
        <dbReference type="ARBA" id="ARBA00022723"/>
    </source>
</evidence>
<dbReference type="Gene3D" id="1.20.120.520">
    <property type="entry name" value="nmb1532 protein domain like"/>
    <property type="match status" value="1"/>
</dbReference>
<keyword evidence="3" id="KW-0479">Metal-binding</keyword>
<dbReference type="AlphaFoldDB" id="A0A956M1J2"/>
<dbReference type="InterPro" id="IPR019903">
    <property type="entry name" value="RIC_family"/>
</dbReference>
<gene>
    <name evidence="6" type="primary">ric</name>
    <name evidence="6" type="ORF">KC729_17995</name>
</gene>
<evidence type="ECO:0000256" key="1">
    <source>
        <dbReference type="ARBA" id="ARBA00004496"/>
    </source>
</evidence>